<gene>
    <name evidence="1" type="ORF">POCULU_LOCUS10868</name>
</gene>
<name>A0A9N9EEW5_9GLOM</name>
<organism evidence="1 2">
    <name type="scientific">Paraglomus occultum</name>
    <dbReference type="NCBI Taxonomy" id="144539"/>
    <lineage>
        <taxon>Eukaryota</taxon>
        <taxon>Fungi</taxon>
        <taxon>Fungi incertae sedis</taxon>
        <taxon>Mucoromycota</taxon>
        <taxon>Glomeromycotina</taxon>
        <taxon>Glomeromycetes</taxon>
        <taxon>Paraglomerales</taxon>
        <taxon>Paraglomeraceae</taxon>
        <taxon>Paraglomus</taxon>
    </lineage>
</organism>
<dbReference type="EMBL" id="CAJVPJ010006501">
    <property type="protein sequence ID" value="CAG8669156.1"/>
    <property type="molecule type" value="Genomic_DNA"/>
</dbReference>
<dbReference type="OrthoDB" id="2435632at2759"/>
<dbReference type="Proteomes" id="UP000789572">
    <property type="component" value="Unassembled WGS sequence"/>
</dbReference>
<protein>
    <submittedName>
        <fullName evidence="1">7284_t:CDS:1</fullName>
    </submittedName>
</protein>
<evidence type="ECO:0000313" key="2">
    <source>
        <dbReference type="Proteomes" id="UP000789572"/>
    </source>
</evidence>
<accession>A0A9N9EEW5</accession>
<feature type="non-terminal residue" evidence="1">
    <location>
        <position position="1"/>
    </location>
</feature>
<reference evidence="1" key="1">
    <citation type="submission" date="2021-06" db="EMBL/GenBank/DDBJ databases">
        <authorList>
            <person name="Kallberg Y."/>
            <person name="Tangrot J."/>
            <person name="Rosling A."/>
        </authorList>
    </citation>
    <scope>NUCLEOTIDE SEQUENCE</scope>
    <source>
        <strain evidence="1">IA702</strain>
    </source>
</reference>
<comment type="caution">
    <text evidence="1">The sequence shown here is derived from an EMBL/GenBank/DDBJ whole genome shotgun (WGS) entry which is preliminary data.</text>
</comment>
<dbReference type="AlphaFoldDB" id="A0A9N9EEW5"/>
<evidence type="ECO:0000313" key="1">
    <source>
        <dbReference type="EMBL" id="CAG8669156.1"/>
    </source>
</evidence>
<proteinExistence type="predicted"/>
<feature type="non-terminal residue" evidence="1">
    <location>
        <position position="67"/>
    </location>
</feature>
<sequence>STEMKIIAEETVVNVEESAVTVPKLSPEEVTVYNRLNAAGKVTFLEVFDQREMKGEEEGIKEERKRG</sequence>
<keyword evidence="2" id="KW-1185">Reference proteome</keyword>